<dbReference type="EMBL" id="CM042049">
    <property type="protein sequence ID" value="KAI3745984.1"/>
    <property type="molecule type" value="Genomic_DNA"/>
</dbReference>
<proteinExistence type="predicted"/>
<reference evidence="2" key="1">
    <citation type="journal article" date="2022" name="Mol. Ecol. Resour.">
        <title>The genomes of chicory, endive, great burdock and yacon provide insights into Asteraceae palaeo-polyploidization history and plant inulin production.</title>
        <authorList>
            <person name="Fan W."/>
            <person name="Wang S."/>
            <person name="Wang H."/>
            <person name="Wang A."/>
            <person name="Jiang F."/>
            <person name="Liu H."/>
            <person name="Zhao H."/>
            <person name="Xu D."/>
            <person name="Zhang Y."/>
        </authorList>
    </citation>
    <scope>NUCLEOTIDE SEQUENCE [LARGE SCALE GENOMIC DNA]</scope>
    <source>
        <strain evidence="2">cv. Niubang</strain>
    </source>
</reference>
<organism evidence="1 2">
    <name type="scientific">Arctium lappa</name>
    <name type="common">Greater burdock</name>
    <name type="synonym">Lappa major</name>
    <dbReference type="NCBI Taxonomy" id="4217"/>
    <lineage>
        <taxon>Eukaryota</taxon>
        <taxon>Viridiplantae</taxon>
        <taxon>Streptophyta</taxon>
        <taxon>Embryophyta</taxon>
        <taxon>Tracheophyta</taxon>
        <taxon>Spermatophyta</taxon>
        <taxon>Magnoliopsida</taxon>
        <taxon>eudicotyledons</taxon>
        <taxon>Gunneridae</taxon>
        <taxon>Pentapetalae</taxon>
        <taxon>asterids</taxon>
        <taxon>campanulids</taxon>
        <taxon>Asterales</taxon>
        <taxon>Asteraceae</taxon>
        <taxon>Carduoideae</taxon>
        <taxon>Cardueae</taxon>
        <taxon>Arctiinae</taxon>
        <taxon>Arctium</taxon>
    </lineage>
</organism>
<comment type="caution">
    <text evidence="1">The sequence shown here is derived from an EMBL/GenBank/DDBJ whole genome shotgun (WGS) entry which is preliminary data.</text>
</comment>
<dbReference type="Proteomes" id="UP001055879">
    <property type="component" value="Linkage Group LG03"/>
</dbReference>
<gene>
    <name evidence="1" type="ORF">L6452_08399</name>
</gene>
<evidence type="ECO:0000313" key="1">
    <source>
        <dbReference type="EMBL" id="KAI3745984.1"/>
    </source>
</evidence>
<keyword evidence="2" id="KW-1185">Reference proteome</keyword>
<reference evidence="1 2" key="2">
    <citation type="journal article" date="2022" name="Mol. Ecol. Resour.">
        <title>The genomes of chicory, endive, great burdock and yacon provide insights into Asteraceae paleo-polyploidization history and plant inulin production.</title>
        <authorList>
            <person name="Fan W."/>
            <person name="Wang S."/>
            <person name="Wang H."/>
            <person name="Wang A."/>
            <person name="Jiang F."/>
            <person name="Liu H."/>
            <person name="Zhao H."/>
            <person name="Xu D."/>
            <person name="Zhang Y."/>
        </authorList>
    </citation>
    <scope>NUCLEOTIDE SEQUENCE [LARGE SCALE GENOMIC DNA]</scope>
    <source>
        <strain evidence="2">cv. Niubang</strain>
    </source>
</reference>
<sequence>MGPATQFHAKQEQHDGIYDQTPPLKINKDSNFISRTPPSTTASSTTTTTTTTTSDKQPPRRPVIIYTHSPKVIHTHPRDFMALVQKLTGYTPPPEETQQSATQDRRQHHVRRGGQGINTEDNESTSVVTEEHGSSVNDIPQVNSCFVDGGVGVGVGVGVAPSPYRSAVFDPYFNPTPVFPSNPTEFFCTPSHQLPFYNPDSLFLNRNSLSSSSSSTLRALKEYPDI</sequence>
<protein>
    <submittedName>
        <fullName evidence="1">Uncharacterized protein</fullName>
    </submittedName>
</protein>
<evidence type="ECO:0000313" key="2">
    <source>
        <dbReference type="Proteomes" id="UP001055879"/>
    </source>
</evidence>
<name>A0ACB9DH76_ARCLA</name>
<accession>A0ACB9DH76</accession>